<name>A0A0E9R4V5_ANGAN</name>
<accession>A0A0E9R4V5</accession>
<sequence>MRSLNQECQILFLGMSNPIGFHFIPNLKCLILHISSSTRSTAVE</sequence>
<reference evidence="1" key="1">
    <citation type="submission" date="2014-11" db="EMBL/GenBank/DDBJ databases">
        <authorList>
            <person name="Amaro Gonzalez C."/>
        </authorList>
    </citation>
    <scope>NUCLEOTIDE SEQUENCE</scope>
</reference>
<organism evidence="1">
    <name type="scientific">Anguilla anguilla</name>
    <name type="common">European freshwater eel</name>
    <name type="synonym">Muraena anguilla</name>
    <dbReference type="NCBI Taxonomy" id="7936"/>
    <lineage>
        <taxon>Eukaryota</taxon>
        <taxon>Metazoa</taxon>
        <taxon>Chordata</taxon>
        <taxon>Craniata</taxon>
        <taxon>Vertebrata</taxon>
        <taxon>Euteleostomi</taxon>
        <taxon>Actinopterygii</taxon>
        <taxon>Neopterygii</taxon>
        <taxon>Teleostei</taxon>
        <taxon>Anguilliformes</taxon>
        <taxon>Anguillidae</taxon>
        <taxon>Anguilla</taxon>
    </lineage>
</organism>
<proteinExistence type="predicted"/>
<evidence type="ECO:0000313" key="1">
    <source>
        <dbReference type="EMBL" id="JAH24196.1"/>
    </source>
</evidence>
<dbReference type="EMBL" id="GBXM01084381">
    <property type="protein sequence ID" value="JAH24196.1"/>
    <property type="molecule type" value="Transcribed_RNA"/>
</dbReference>
<reference evidence="1" key="2">
    <citation type="journal article" date="2015" name="Fish Shellfish Immunol.">
        <title>Early steps in the European eel (Anguilla anguilla)-Vibrio vulnificus interaction in the gills: Role of the RtxA13 toxin.</title>
        <authorList>
            <person name="Callol A."/>
            <person name="Pajuelo D."/>
            <person name="Ebbesson L."/>
            <person name="Teles M."/>
            <person name="MacKenzie S."/>
            <person name="Amaro C."/>
        </authorList>
    </citation>
    <scope>NUCLEOTIDE SEQUENCE</scope>
</reference>
<protein>
    <submittedName>
        <fullName evidence="1">Uncharacterized protein</fullName>
    </submittedName>
</protein>
<dbReference type="AlphaFoldDB" id="A0A0E9R4V5"/>